<evidence type="ECO:0000313" key="2">
    <source>
        <dbReference type="EMBL" id="KAG7349021.1"/>
    </source>
</evidence>
<dbReference type="AlphaFoldDB" id="A0A9K3KT36"/>
<dbReference type="EMBL" id="JAGRRH010000019">
    <property type="protein sequence ID" value="KAG7349021.1"/>
    <property type="molecule type" value="Genomic_DNA"/>
</dbReference>
<evidence type="ECO:0000313" key="3">
    <source>
        <dbReference type="Proteomes" id="UP000693970"/>
    </source>
</evidence>
<sequence>MMKVIFLLSAALLASAHEDCTHGRLFVSDADSTTVHVIDLNESLENLAPESSLNVPGKAGINLKATGSMKEVAAMYRGDETVGFTDGVVSFFDAGVSAILHGDHYDIAYRAPSMIENAGFECARVTHYTPHADKIALFCDGTYGDEAVGIDQENSTVWVIDETKFGDPSESALVFNMTLQGSHHGVAIAVDDDHILYSLATPDRIARTPGIGETEALPSTFVIEDFEGNAIHSLDDTNDPSKSCLGFHGEWAQDNQFALGCDDNHGGILRVDYNPSTETYSSFAVSYPDGFEGHRTGTFAGHSEAEHIAANFAVSGGASNLLAFTTDDSQITENMVLPLPVRQCAFAYEKGSADHILVFLPTGSFHVFEYHDDTWEEKVNVQVVDGMTQCSEALFVAGFGQAFVLVKESRVIHAIDLDHADHGRVEISTSTLDFTPFDAVVAGVPTEVACELEGHEHEHSGSAVFTYHVSFYLLLASLILFQPMV</sequence>
<gene>
    <name evidence="2" type="ORF">IV203_011618</name>
</gene>
<accession>A0A9K3KT36</accession>
<proteinExistence type="predicted"/>
<keyword evidence="3" id="KW-1185">Reference proteome</keyword>
<dbReference type="Proteomes" id="UP000693970">
    <property type="component" value="Unassembled WGS sequence"/>
</dbReference>
<reference evidence="2" key="1">
    <citation type="journal article" date="2021" name="Sci. Rep.">
        <title>Diploid genomic architecture of Nitzschia inconspicua, an elite biomass production diatom.</title>
        <authorList>
            <person name="Oliver A."/>
            <person name="Podell S."/>
            <person name="Pinowska A."/>
            <person name="Traller J.C."/>
            <person name="Smith S.R."/>
            <person name="McClure R."/>
            <person name="Beliaev A."/>
            <person name="Bohutskyi P."/>
            <person name="Hill E.A."/>
            <person name="Rabines A."/>
            <person name="Zheng H."/>
            <person name="Allen L.Z."/>
            <person name="Kuo A."/>
            <person name="Grigoriev I.V."/>
            <person name="Allen A.E."/>
            <person name="Hazlebeck D."/>
            <person name="Allen E.E."/>
        </authorList>
    </citation>
    <scope>NUCLEOTIDE SEQUENCE</scope>
    <source>
        <strain evidence="2">Hildebrandi</strain>
    </source>
</reference>
<reference evidence="2" key="2">
    <citation type="submission" date="2021-04" db="EMBL/GenBank/DDBJ databases">
        <authorList>
            <person name="Podell S."/>
        </authorList>
    </citation>
    <scope>NUCLEOTIDE SEQUENCE</scope>
    <source>
        <strain evidence="2">Hildebrandi</strain>
    </source>
</reference>
<keyword evidence="1" id="KW-0732">Signal</keyword>
<comment type="caution">
    <text evidence="2">The sequence shown here is derived from an EMBL/GenBank/DDBJ whole genome shotgun (WGS) entry which is preliminary data.</text>
</comment>
<organism evidence="2 3">
    <name type="scientific">Nitzschia inconspicua</name>
    <dbReference type="NCBI Taxonomy" id="303405"/>
    <lineage>
        <taxon>Eukaryota</taxon>
        <taxon>Sar</taxon>
        <taxon>Stramenopiles</taxon>
        <taxon>Ochrophyta</taxon>
        <taxon>Bacillariophyta</taxon>
        <taxon>Bacillariophyceae</taxon>
        <taxon>Bacillariophycidae</taxon>
        <taxon>Bacillariales</taxon>
        <taxon>Bacillariaceae</taxon>
        <taxon>Nitzschia</taxon>
    </lineage>
</organism>
<dbReference type="OrthoDB" id="39975at2759"/>
<feature type="chain" id="PRO_5039901103" evidence="1">
    <location>
        <begin position="17"/>
        <end position="485"/>
    </location>
</feature>
<feature type="signal peptide" evidence="1">
    <location>
        <begin position="1"/>
        <end position="16"/>
    </location>
</feature>
<name>A0A9K3KT36_9STRA</name>
<evidence type="ECO:0000256" key="1">
    <source>
        <dbReference type="SAM" id="SignalP"/>
    </source>
</evidence>
<protein>
    <submittedName>
        <fullName evidence="2">Uncharacterized protein</fullName>
    </submittedName>
</protein>